<dbReference type="Proteomes" id="UP001189429">
    <property type="component" value="Unassembled WGS sequence"/>
</dbReference>
<evidence type="ECO:0000313" key="2">
    <source>
        <dbReference type="Proteomes" id="UP001189429"/>
    </source>
</evidence>
<feature type="non-terminal residue" evidence="1">
    <location>
        <position position="681"/>
    </location>
</feature>
<organism evidence="1 2">
    <name type="scientific">Prorocentrum cordatum</name>
    <dbReference type="NCBI Taxonomy" id="2364126"/>
    <lineage>
        <taxon>Eukaryota</taxon>
        <taxon>Sar</taxon>
        <taxon>Alveolata</taxon>
        <taxon>Dinophyceae</taxon>
        <taxon>Prorocentrales</taxon>
        <taxon>Prorocentraceae</taxon>
        <taxon>Prorocentrum</taxon>
    </lineage>
</organism>
<dbReference type="EMBL" id="CAUYUJ010015780">
    <property type="protein sequence ID" value="CAK0858042.1"/>
    <property type="molecule type" value="Genomic_DNA"/>
</dbReference>
<sequence>MLRVSGAASDLQKANLLHARLELAKAAEACSDTKHIQFGEFNTVGDELTLLKKADVMWPAQLQEACVHRALANAVPKWPIGQEDTVTKLAFLTGAIMMTAPGGPDADLDDFDPLDPKMGPDEMSAIQTVLALTRATIHIADAADVKYVVPFMKFFGPNADSELVKRVAPTLVVPCIRKSAALKTSYDDMMVKLAVYPSAITSFREIVETEFCEGTATPTSPSARASLAASLSLWGAKKADCRNGSDTTVVKILQIALGKFFDEASEKLGLILEQRVEAISLGSDDSAVTYADAVMTMMGSVASLRFPGVALSWMQCKAKAEKVKPMVAASESEEKLMPLIAKLTEIADLAGADCQSWRQELMVAIQGVRAPRDPDKPIETKMTTAVEKLFQHLRDLLFGAGGTDQMAEISTWVEVLEQLVWFVPPEGKGQKKLLVDHVKASIAFHSAAVNYVGIGATAQERLAIDVKCVKLRGLHGQWLNLEREWSKVQAAFLDTVSFNGVRGQVEALYRAAAESYDVGYQEKNAIAAALLASEIKAGGPSVLDGAGGVTEKGKTWGDKLKADASFKAIVKAAMVTIITRSPDVIDKITKDLTTAYEDMVDFAQTFKVHPDDELMKKTLETIIRLKCSTAECRILAEIEASQDEAALSSFVVKQQAASKKAPYAYSHLMHPALAKVMEACK</sequence>
<evidence type="ECO:0000313" key="1">
    <source>
        <dbReference type="EMBL" id="CAK0858042.1"/>
    </source>
</evidence>
<comment type="caution">
    <text evidence="1">The sequence shown here is derived from an EMBL/GenBank/DDBJ whole genome shotgun (WGS) entry which is preliminary data.</text>
</comment>
<name>A0ABN9UET0_9DINO</name>
<protein>
    <submittedName>
        <fullName evidence="1">Uncharacterized protein</fullName>
    </submittedName>
</protein>
<reference evidence="1" key="1">
    <citation type="submission" date="2023-10" db="EMBL/GenBank/DDBJ databases">
        <authorList>
            <person name="Chen Y."/>
            <person name="Shah S."/>
            <person name="Dougan E. K."/>
            <person name="Thang M."/>
            <person name="Chan C."/>
        </authorList>
    </citation>
    <scope>NUCLEOTIDE SEQUENCE [LARGE SCALE GENOMIC DNA]</scope>
</reference>
<accession>A0ABN9UET0</accession>
<proteinExistence type="predicted"/>
<gene>
    <name evidence="1" type="ORF">PCOR1329_LOCUS47951</name>
</gene>
<keyword evidence="2" id="KW-1185">Reference proteome</keyword>